<dbReference type="InterPro" id="IPR000070">
    <property type="entry name" value="Pectinesterase_cat"/>
</dbReference>
<name>A0ABY6CMZ9_9BACT</name>
<dbReference type="Proteomes" id="UP001065174">
    <property type="component" value="Chromosome"/>
</dbReference>
<gene>
    <name evidence="5" type="ORF">N6H18_15535</name>
</gene>
<keyword evidence="2" id="KW-0378">Hydrolase</keyword>
<dbReference type="PANTHER" id="PTHR31321">
    <property type="entry name" value="ACYL-COA THIOESTER HYDROLASE YBHC-RELATED"/>
    <property type="match status" value="1"/>
</dbReference>
<dbReference type="Pfam" id="PF01095">
    <property type="entry name" value="Pectinesterase"/>
    <property type="match status" value="1"/>
</dbReference>
<dbReference type="SUPFAM" id="SSF51126">
    <property type="entry name" value="Pectin lyase-like"/>
    <property type="match status" value="1"/>
</dbReference>
<feature type="domain" description="Pectinesterase catalytic" evidence="4">
    <location>
        <begin position="890"/>
        <end position="1107"/>
    </location>
</feature>
<dbReference type="EMBL" id="CP106679">
    <property type="protein sequence ID" value="UXP31759.1"/>
    <property type="molecule type" value="Genomic_DNA"/>
</dbReference>
<protein>
    <submittedName>
        <fullName evidence="5">Pectinesterase family protein</fullName>
    </submittedName>
</protein>
<proteinExistence type="inferred from homology"/>
<keyword evidence="6" id="KW-1185">Reference proteome</keyword>
<dbReference type="Gene3D" id="2.160.20.10">
    <property type="entry name" value="Single-stranded right-handed beta-helix, Pectin lyase-like"/>
    <property type="match status" value="1"/>
</dbReference>
<reference evidence="5" key="1">
    <citation type="submission" date="2022-09" db="EMBL/GenBank/DDBJ databases">
        <title>Comparative genomics and taxonomic characterization of three novel marine species of genus Reichenbachiella exhibiting antioxidant and polysaccharide degradation activities.</title>
        <authorList>
            <person name="Muhammad N."/>
            <person name="Lee Y.-J."/>
            <person name="Ko J."/>
            <person name="Kim S.-G."/>
        </authorList>
    </citation>
    <scope>NUCLEOTIDE SEQUENCE</scope>
    <source>
        <strain evidence="5">BKB1-1</strain>
    </source>
</reference>
<comment type="similarity">
    <text evidence="1">Belongs to the pectinesterase family.</text>
</comment>
<evidence type="ECO:0000256" key="2">
    <source>
        <dbReference type="ARBA" id="ARBA00022801"/>
    </source>
</evidence>
<dbReference type="RefSeq" id="WP_262309198.1">
    <property type="nucleotide sequence ID" value="NZ_CP106679.1"/>
</dbReference>
<sequence>MSKKTYLSIVLIWLGIALTYGQNTNAQTYDFRVEENVVDGQTIDELVAFTGNYSYHGGTYGLNLKVDAEINIAVEGSCTITFLGSVHSSLDVMGTAVTEGDLGTKAGKVDTDVVDTYSFDYIGDATTLNFKTIAATGNDLYLPTISIEYAPAVAELNGLTEVWDFGAEQLNEELYINNLNVDVMNAWFPGVDPGTRAQNIGGFTNGVLTFVGVAGSDRIRTTNELLTRTDENISDNGTGYTGRLYINSSAKRDRYLSLYLSEDDEVTIVSRADAAGNLVFEYMGDPEAQTDIFALTTTPTPYSFVAKETGEYQIYDNLGKPSYYRIYHKNADYYTLTGTVDVTDAASIPDGYQISFTNEAGKEWLADVDAGSYSVDLPSGYSYDLDLVGANGYVINTGKTIAIDETTTTFDVAIVEVSLNTVTGSITGLGENISTLNLEFTDQSEGKSYVPVPVIDTEAGTYRVDLEINSTYTIAALGVNDFSLENTSISMAEEAATLNLTFTEKPRHAVTIAAPFLNQEQLTKLRLTFSNLHEAGYEYGFDGTEGIALRDGTYAVSYDGLDEYAVELALTSNLKVEGTVVSKTLSFEPVTNWSFDDKIITNATAAYKGLVLTGNIANEIAKGHITAKPEATIQVPVSVGQKVTVSYYYSADLSFDGGEAITTATSSTNTAESAQFIYAGTEAGMVTITIGSGAGTTYISDITVSDVVAYAEVITVGTNKDYQTINEALNAVAAMNRSNGERVTIMIDPGNYEEMLVVNQANVTLKNAAATPDIALKDAGVGISDNAVRITSYYGHGYSYYSMSSDQKWHADVLAVNRANGQLSYENVGSGSDKGSYWNATVVVSASGFEAENIIFENSFNQYISQKESEDVVVMWASGGKGERPTDAGNTAVQNKSFVERAAAISITNNVDKVFLKECRVVGRQDSFYGGKGSRVAVYKGAMMGGTDYLFGGMTAVFYKSDLVMNTSADKNDVSYLTAAQQESGRGYLMYACTVTSAEPGTETASTERSKPGYFGRPWQAATSEVVFFNTTVETSDFEGSEGKSLIIPVGWLSSLGGESPKMYEFGTIEESGEDNQSVRASWSTVLSGGTLADATEITPFNFTKGNDDWDPFALLIEQEEEEEVEEPEVLEIPNDKLTATHIYAFENEIYVSNVNSLTQVRVYNMMGRLVKTLETKENTSFYLNNGLWIVRVQSADGQKAAKVLTR</sequence>
<dbReference type="InterPro" id="IPR011050">
    <property type="entry name" value="Pectin_lyase_fold/virulence"/>
</dbReference>
<dbReference type="PANTHER" id="PTHR31321:SF57">
    <property type="entry name" value="PECTINESTERASE 53-RELATED"/>
    <property type="match status" value="1"/>
</dbReference>
<evidence type="ECO:0000256" key="1">
    <source>
        <dbReference type="ARBA" id="ARBA00008891"/>
    </source>
</evidence>
<evidence type="ECO:0000313" key="5">
    <source>
        <dbReference type="EMBL" id="UXP31759.1"/>
    </source>
</evidence>
<dbReference type="InterPro" id="IPR012334">
    <property type="entry name" value="Pectin_lyas_fold"/>
</dbReference>
<evidence type="ECO:0000313" key="6">
    <source>
        <dbReference type="Proteomes" id="UP001065174"/>
    </source>
</evidence>
<dbReference type="InterPro" id="IPR026444">
    <property type="entry name" value="Secre_tail"/>
</dbReference>
<accession>A0ABY6CMZ9</accession>
<keyword evidence="3" id="KW-0063">Aspartyl esterase</keyword>
<evidence type="ECO:0000256" key="3">
    <source>
        <dbReference type="ARBA" id="ARBA00023085"/>
    </source>
</evidence>
<dbReference type="NCBIfam" id="TIGR04183">
    <property type="entry name" value="Por_Secre_tail"/>
    <property type="match status" value="1"/>
</dbReference>
<evidence type="ECO:0000259" key="4">
    <source>
        <dbReference type="Pfam" id="PF01095"/>
    </source>
</evidence>
<organism evidence="5 6">
    <name type="scientific">Reichenbachiella agarivorans</name>
    <dbReference type="NCBI Taxonomy" id="2979464"/>
    <lineage>
        <taxon>Bacteria</taxon>
        <taxon>Pseudomonadati</taxon>
        <taxon>Bacteroidota</taxon>
        <taxon>Cytophagia</taxon>
        <taxon>Cytophagales</taxon>
        <taxon>Reichenbachiellaceae</taxon>
        <taxon>Reichenbachiella</taxon>
    </lineage>
</organism>